<dbReference type="AlphaFoldDB" id="G0MQD5"/>
<gene>
    <name evidence="3" type="ORF">CAEBREN_03845</name>
</gene>
<organism evidence="4">
    <name type="scientific">Caenorhabditis brenneri</name>
    <name type="common">Nematode worm</name>
    <dbReference type="NCBI Taxonomy" id="135651"/>
    <lineage>
        <taxon>Eukaryota</taxon>
        <taxon>Metazoa</taxon>
        <taxon>Ecdysozoa</taxon>
        <taxon>Nematoda</taxon>
        <taxon>Chromadorea</taxon>
        <taxon>Rhabditida</taxon>
        <taxon>Rhabditina</taxon>
        <taxon>Rhabditomorpha</taxon>
        <taxon>Rhabditoidea</taxon>
        <taxon>Rhabditidae</taxon>
        <taxon>Peloderinae</taxon>
        <taxon>Caenorhabditis</taxon>
    </lineage>
</organism>
<proteinExistence type="predicted"/>
<keyword evidence="2" id="KW-1133">Transmembrane helix</keyword>
<keyword evidence="2" id="KW-0812">Transmembrane</keyword>
<dbReference type="HOGENOM" id="CLU_2252403_0_0_1"/>
<feature type="region of interest" description="Disordered" evidence="1">
    <location>
        <begin position="1"/>
        <end position="20"/>
    </location>
</feature>
<dbReference type="EMBL" id="GL379806">
    <property type="protein sequence ID" value="EGT41016.1"/>
    <property type="molecule type" value="Genomic_DNA"/>
</dbReference>
<evidence type="ECO:0000313" key="4">
    <source>
        <dbReference type="Proteomes" id="UP000008068"/>
    </source>
</evidence>
<sequence>MEQRTGNNCSEEYERRKSQRSIVPYQPRPFVEGAACSSCPTHCEFHMDKDGEEVEGELCVPPDGYYNDQKAEAAALENISSVGDIVGVSILPIAILLMIWWIRR</sequence>
<keyword evidence="2" id="KW-0472">Membrane</keyword>
<evidence type="ECO:0000313" key="3">
    <source>
        <dbReference type="EMBL" id="EGT41016.1"/>
    </source>
</evidence>
<dbReference type="InParanoid" id="G0MQD5"/>
<evidence type="ECO:0000256" key="1">
    <source>
        <dbReference type="SAM" id="MobiDB-lite"/>
    </source>
</evidence>
<keyword evidence="4" id="KW-1185">Reference proteome</keyword>
<accession>G0MQD5</accession>
<feature type="compositionally biased region" description="Polar residues" evidence="1">
    <location>
        <begin position="1"/>
        <end position="10"/>
    </location>
</feature>
<feature type="transmembrane region" description="Helical" evidence="2">
    <location>
        <begin position="85"/>
        <end position="102"/>
    </location>
</feature>
<dbReference type="Proteomes" id="UP000008068">
    <property type="component" value="Unassembled WGS sequence"/>
</dbReference>
<evidence type="ECO:0000256" key="2">
    <source>
        <dbReference type="SAM" id="Phobius"/>
    </source>
</evidence>
<reference evidence="4" key="1">
    <citation type="submission" date="2011-07" db="EMBL/GenBank/DDBJ databases">
        <authorList>
            <consortium name="Caenorhabditis brenneri Sequencing and Analysis Consortium"/>
            <person name="Wilson R.K."/>
        </authorList>
    </citation>
    <scope>NUCLEOTIDE SEQUENCE [LARGE SCALE GENOMIC DNA]</scope>
    <source>
        <strain evidence="4">PB2801</strain>
    </source>
</reference>
<name>G0MQD5_CAEBE</name>
<protein>
    <submittedName>
        <fullName evidence="3">Uncharacterized protein</fullName>
    </submittedName>
</protein>